<name>X1CB55_9ZZZZ</name>
<sequence>FKQIIHIKDTLLEKINTHFRHLALNKEFFFEIYNQPNSNIRIIENILDNVCRSHDTIKKFVEDNNKEVYEKLDGFQKNLKFIEKIKKLFLPYKRFLNLAEDEKPVYAVKTTLMNGMNKQNKFIKKSKGLLFITNFDLSFVHEYGIMKKKQELIFKAPINDLINISDKGKLFKKLFVQFDYGKYEFSLPSNIITKVIDYIILARSFQENELYSYEIANNLHEIDIDLNDFKC</sequence>
<protein>
    <submittedName>
        <fullName evidence="1">Uncharacterized protein</fullName>
    </submittedName>
</protein>
<dbReference type="EMBL" id="BART01019070">
    <property type="protein sequence ID" value="GAG81536.1"/>
    <property type="molecule type" value="Genomic_DNA"/>
</dbReference>
<comment type="caution">
    <text evidence="1">The sequence shown here is derived from an EMBL/GenBank/DDBJ whole genome shotgun (WGS) entry which is preliminary data.</text>
</comment>
<proteinExistence type="predicted"/>
<gene>
    <name evidence="1" type="ORF">S01H4_35799</name>
</gene>
<reference evidence="1" key="1">
    <citation type="journal article" date="2014" name="Front. Microbiol.">
        <title>High frequency of phylogenetically diverse reductive dehalogenase-homologous genes in deep subseafloor sedimentary metagenomes.</title>
        <authorList>
            <person name="Kawai M."/>
            <person name="Futagami T."/>
            <person name="Toyoda A."/>
            <person name="Takaki Y."/>
            <person name="Nishi S."/>
            <person name="Hori S."/>
            <person name="Arai W."/>
            <person name="Tsubouchi T."/>
            <person name="Morono Y."/>
            <person name="Uchiyama I."/>
            <person name="Ito T."/>
            <person name="Fujiyama A."/>
            <person name="Inagaki F."/>
            <person name="Takami H."/>
        </authorList>
    </citation>
    <scope>NUCLEOTIDE SEQUENCE</scope>
    <source>
        <strain evidence="1">Expedition CK06-06</strain>
    </source>
</reference>
<evidence type="ECO:0000313" key="1">
    <source>
        <dbReference type="EMBL" id="GAG81536.1"/>
    </source>
</evidence>
<feature type="non-terminal residue" evidence="1">
    <location>
        <position position="1"/>
    </location>
</feature>
<organism evidence="1">
    <name type="scientific">marine sediment metagenome</name>
    <dbReference type="NCBI Taxonomy" id="412755"/>
    <lineage>
        <taxon>unclassified sequences</taxon>
        <taxon>metagenomes</taxon>
        <taxon>ecological metagenomes</taxon>
    </lineage>
</organism>
<dbReference type="AlphaFoldDB" id="X1CB55"/>
<accession>X1CB55</accession>